<organism evidence="2 3">
    <name type="scientific">Willisornis vidua</name>
    <name type="common">Xingu scale-backed antbird</name>
    <dbReference type="NCBI Taxonomy" id="1566151"/>
    <lineage>
        <taxon>Eukaryota</taxon>
        <taxon>Metazoa</taxon>
        <taxon>Chordata</taxon>
        <taxon>Craniata</taxon>
        <taxon>Vertebrata</taxon>
        <taxon>Euteleostomi</taxon>
        <taxon>Archelosauria</taxon>
        <taxon>Archosauria</taxon>
        <taxon>Dinosauria</taxon>
        <taxon>Saurischia</taxon>
        <taxon>Theropoda</taxon>
        <taxon>Coelurosauria</taxon>
        <taxon>Aves</taxon>
        <taxon>Neognathae</taxon>
        <taxon>Neoaves</taxon>
        <taxon>Telluraves</taxon>
        <taxon>Australaves</taxon>
        <taxon>Passeriformes</taxon>
        <taxon>Thamnophilidae</taxon>
        <taxon>Willisornis</taxon>
    </lineage>
</organism>
<comment type="caution">
    <text evidence="2">The sequence shown here is derived from an EMBL/GenBank/DDBJ whole genome shotgun (WGS) entry which is preliminary data.</text>
</comment>
<dbReference type="EMBL" id="WHWB01034743">
    <property type="protein sequence ID" value="KAJ7404859.1"/>
    <property type="molecule type" value="Genomic_DNA"/>
</dbReference>
<keyword evidence="3" id="KW-1185">Reference proteome</keyword>
<feature type="region of interest" description="Disordered" evidence="1">
    <location>
        <begin position="93"/>
        <end position="114"/>
    </location>
</feature>
<accession>A0ABQ9CQS3</accession>
<sequence length="146" mass="16564">MPDEKDGGTGIDFGHHFSSRLKLKGHFEFRRSRFFYLGWKAIMPLSQSLEENAETCSIEISSAPLQDEGGLLISRERDKAEVFIAFFASVFNTDDGPRESQCPELEDHDYKNDQLPTDPEIVQDLLLKLVPYKSMDPDGINPQRVG</sequence>
<protein>
    <submittedName>
        <fullName evidence="2">Uncharacterized protein</fullName>
    </submittedName>
</protein>
<name>A0ABQ9CQS3_9PASS</name>
<dbReference type="Proteomes" id="UP001145742">
    <property type="component" value="Unassembled WGS sequence"/>
</dbReference>
<gene>
    <name evidence="2" type="ORF">WISP_143116</name>
</gene>
<proteinExistence type="predicted"/>
<reference evidence="2" key="1">
    <citation type="submission" date="2019-10" db="EMBL/GenBank/DDBJ databases">
        <authorList>
            <person name="Soares A.E.R."/>
            <person name="Aleixo A."/>
            <person name="Schneider P."/>
            <person name="Miyaki C.Y."/>
            <person name="Schneider M.P."/>
            <person name="Mello C."/>
            <person name="Vasconcelos A.T.R."/>
        </authorList>
    </citation>
    <scope>NUCLEOTIDE SEQUENCE</scope>
    <source>
        <tissue evidence="2">Muscle</tissue>
    </source>
</reference>
<evidence type="ECO:0000313" key="2">
    <source>
        <dbReference type="EMBL" id="KAJ7404859.1"/>
    </source>
</evidence>
<evidence type="ECO:0000256" key="1">
    <source>
        <dbReference type="SAM" id="MobiDB-lite"/>
    </source>
</evidence>
<evidence type="ECO:0000313" key="3">
    <source>
        <dbReference type="Proteomes" id="UP001145742"/>
    </source>
</evidence>